<dbReference type="eggNOG" id="COG4723">
    <property type="taxonomic scope" value="Bacteria"/>
</dbReference>
<proteinExistence type="predicted"/>
<reference evidence="1 2" key="1">
    <citation type="journal article" date="2010" name="J. Bacteriol.">
        <title>Complete genome sequence of "Candidatus Puniceispirillum marinum" IMCC1322, a representative of the SAR116 clade in the Alphaproteobacteria.</title>
        <authorList>
            <person name="Oh H.M."/>
            <person name="Kwon K.K."/>
            <person name="Kang I."/>
            <person name="Kang S.G."/>
            <person name="Lee J.H."/>
            <person name="Kim S.J."/>
            <person name="Cho J.C."/>
        </authorList>
    </citation>
    <scope>NUCLEOTIDE SEQUENCE [LARGE SCALE GENOMIC DNA]</scope>
    <source>
        <strain evidence="1 2">IMCC1322</strain>
    </source>
</reference>
<dbReference type="OrthoDB" id="8454888at2"/>
<keyword evidence="2" id="KW-1185">Reference proteome</keyword>
<accession>D5BPK5</accession>
<evidence type="ECO:0000313" key="2">
    <source>
        <dbReference type="Proteomes" id="UP000007460"/>
    </source>
</evidence>
<evidence type="ECO:0000313" key="1">
    <source>
        <dbReference type="EMBL" id="ADE40507.1"/>
    </source>
</evidence>
<dbReference type="HOGENOM" id="CLU_099041_0_1_5"/>
<dbReference type="AlphaFoldDB" id="D5BPK5"/>
<organism evidence="1 2">
    <name type="scientific">Puniceispirillum marinum (strain IMCC1322)</name>
    <dbReference type="NCBI Taxonomy" id="488538"/>
    <lineage>
        <taxon>Bacteria</taxon>
        <taxon>Pseudomonadati</taxon>
        <taxon>Pseudomonadota</taxon>
        <taxon>Alphaproteobacteria</taxon>
        <taxon>Candidatus Puniceispirillales</taxon>
        <taxon>Candidatus Puniceispirillaceae</taxon>
        <taxon>Candidatus Puniceispirillum</taxon>
    </lineage>
</organism>
<dbReference type="KEGG" id="apb:SAR116_2264"/>
<dbReference type="RefSeq" id="WP_013047134.1">
    <property type="nucleotide sequence ID" value="NC_014010.1"/>
</dbReference>
<dbReference type="Proteomes" id="UP000007460">
    <property type="component" value="Chromosome"/>
</dbReference>
<gene>
    <name evidence="1" type="ordered locus">SAR116_2264</name>
</gene>
<sequence length="210" mass="21360">MGVKTIYLHGALAQFGQLFKLHIDSPHEAISALENQCDGFAAAIRQGRFSVATGLADRLTPLDGANMFAPFAEPDLHIWPDIAGHGKGDGKMLLGLTLLGLSFIPGVQAGIGSQFSRLGTTLGGAGVGEAAGFFGSKLLGGAATWLILSSASDSLAPQIHAPAGTVESDVIAASASSAEGTPIPLVYGMVRVTQPPVISAGLSVAIEKLT</sequence>
<dbReference type="STRING" id="488538.SAR116_2264"/>
<protein>
    <submittedName>
        <fullName evidence="1">Putative tail component of prophage CP-933O</fullName>
    </submittedName>
</protein>
<name>D5BPK5_PUNMI</name>
<dbReference type="EMBL" id="CP001751">
    <property type="protein sequence ID" value="ADE40507.1"/>
    <property type="molecule type" value="Genomic_DNA"/>
</dbReference>